<dbReference type="Gene3D" id="3.40.50.720">
    <property type="entry name" value="NAD(P)-binding Rossmann-like Domain"/>
    <property type="match status" value="1"/>
</dbReference>
<evidence type="ECO:0000256" key="2">
    <source>
        <dbReference type="ARBA" id="ARBA00023002"/>
    </source>
</evidence>
<accession>A0ABM9N0B5</accession>
<keyword evidence="4" id="KW-1185">Reference proteome</keyword>
<evidence type="ECO:0000256" key="1">
    <source>
        <dbReference type="ARBA" id="ARBA00006484"/>
    </source>
</evidence>
<dbReference type="EC" id="1.1.1.100" evidence="3"/>
<sequence length="251" mass="27132">MSKTVLITGSSRGLGAEIARTFAKDGFQVVINYYHSQEKAEELVAEIGPDRAMAIQADVRNRAEVDQMVQQAVAKFGSLDTVVNNVLINFKFDPVAQKLFKDLTWDSYQEQIDGTLKGAFNVTQSALPQMMAQKAGQVVNIGTNLFQNPVVAYHEYTTAKAAMIGFTRNLAVELGEFGINVNMVSGGLLQTTDASAVTTPEVFDYIKQTTPLRKVTEPGDVAKAVLFLGSSDQGRGLTAQNVTVDGGLTMN</sequence>
<dbReference type="PRINTS" id="PR00080">
    <property type="entry name" value="SDRFAMILY"/>
</dbReference>
<dbReference type="SUPFAM" id="SSF51735">
    <property type="entry name" value="NAD(P)-binding Rossmann-fold domains"/>
    <property type="match status" value="1"/>
</dbReference>
<dbReference type="PANTHER" id="PTHR43639:SF1">
    <property type="entry name" value="SHORT-CHAIN DEHYDROGENASE_REDUCTASE FAMILY PROTEIN"/>
    <property type="match status" value="1"/>
</dbReference>
<dbReference type="GO" id="GO:0004316">
    <property type="term" value="F:3-oxoacyl-[acyl-carrier-protein] reductase (NADPH) activity"/>
    <property type="evidence" value="ECO:0007669"/>
    <property type="project" value="UniProtKB-EC"/>
</dbReference>
<dbReference type="PRINTS" id="PR00081">
    <property type="entry name" value="GDHRDH"/>
</dbReference>
<comment type="similarity">
    <text evidence="1">Belongs to the short-chain dehydrogenases/reductases (SDR) family.</text>
</comment>
<comment type="caution">
    <text evidence="3">The sequence shown here is derived from an EMBL/GenBank/DDBJ whole genome shotgun (WGS) entry which is preliminary data.</text>
</comment>
<dbReference type="Pfam" id="PF13561">
    <property type="entry name" value="adh_short_C2"/>
    <property type="match status" value="1"/>
</dbReference>
<evidence type="ECO:0000313" key="3">
    <source>
        <dbReference type="EMBL" id="CAK1252204.1"/>
    </source>
</evidence>
<dbReference type="Proteomes" id="UP001314262">
    <property type="component" value="Unassembled WGS sequence"/>
</dbReference>
<dbReference type="PANTHER" id="PTHR43639">
    <property type="entry name" value="OXIDOREDUCTASE, SHORT-CHAIN DEHYDROGENASE/REDUCTASE FAMILY (AFU_ORTHOLOGUE AFUA_5G02870)"/>
    <property type="match status" value="1"/>
</dbReference>
<dbReference type="EMBL" id="CAUZLT010000005">
    <property type="protein sequence ID" value="CAK1252204.1"/>
    <property type="molecule type" value="Genomic_DNA"/>
</dbReference>
<dbReference type="InterPro" id="IPR002347">
    <property type="entry name" value="SDR_fam"/>
</dbReference>
<dbReference type="NCBIfam" id="NF006393">
    <property type="entry name" value="PRK08642.1"/>
    <property type="match status" value="1"/>
</dbReference>
<dbReference type="InterPro" id="IPR036291">
    <property type="entry name" value="NAD(P)-bd_dom_sf"/>
</dbReference>
<evidence type="ECO:0000313" key="4">
    <source>
        <dbReference type="Proteomes" id="UP001314262"/>
    </source>
</evidence>
<reference evidence="3 4" key="1">
    <citation type="submission" date="2023-10" db="EMBL/GenBank/DDBJ databases">
        <authorList>
            <person name="Botero Cardona J."/>
        </authorList>
    </citation>
    <scope>NUCLEOTIDE SEQUENCE [LARGE SCALE GENOMIC DNA]</scope>
    <source>
        <strain evidence="3 4">R-53137</strain>
    </source>
</reference>
<proteinExistence type="inferred from homology"/>
<gene>
    <name evidence="3" type="ORF">R53137_KAKDMLNK_01388</name>
</gene>
<protein>
    <submittedName>
        <fullName evidence="3">Short-chain alcohol dehydrogenase family (FabG)</fullName>
        <ecNumber evidence="3">1.1.1.100</ecNumber>
    </submittedName>
</protein>
<name>A0ABM9N0B5_9LACO</name>
<dbReference type="RefSeq" id="WP_338349183.1">
    <property type="nucleotide sequence ID" value="NZ_CAUZLT010000005.1"/>
</dbReference>
<organism evidence="3 4">
    <name type="scientific">Fructobacillus tropaeoli</name>
    <dbReference type="NCBI Taxonomy" id="709323"/>
    <lineage>
        <taxon>Bacteria</taxon>
        <taxon>Bacillati</taxon>
        <taxon>Bacillota</taxon>
        <taxon>Bacilli</taxon>
        <taxon>Lactobacillales</taxon>
        <taxon>Lactobacillaceae</taxon>
        <taxon>Fructobacillus</taxon>
    </lineage>
</organism>
<keyword evidence="2 3" id="KW-0560">Oxidoreductase</keyword>